<sequence>MADKGKKSEGDPYTGKGYSSEEWPDSPGIPKQYGTITTQCYVDPPKERAPQAPRGSAGERTDFETARLNDMVDLVQSSIPSDLIDVGDALWEAGRAIKKAEEELKTYFEEVDWDGDGKGSFARWGRKLRADTEKLSTYAGTVGAELNAAGCGLLMVQTYMPKRSEVLTVNDIPAPARVPGNPQMPAPLLTGSGKAPSLDGNGKLTGSGDTPLLNNGGGTTPSTFAPRAVHPDSPEGIAAERDRQEAIQHLNKLGSYYAISLDNIRKAEADKPTFSGLPGGDIRPGAPDGGGGPSATTSGGSPVGQGGTPSAITGGSPGGDGGVTPAGRVGPQEVSGGVAGGGRPDVTDLPPTGTVQDPLNRLDPSEIGASAPASRVGTDIDSVNVPPTSTIDPVTPSSPPPTANPSMPGPTPNGPGPVVPSGPPISQPGPLGRGPIAPMPVTPPTTSQGRTVGPPGRSVPTGPGLAGGGGGTGPTNRPPMMGMPYAPMGPGAGQGTTGGRGPGGATRASQPGGIVGGTPSGTPGGQNGTSARGPMGMMPMGAMGAGAAGMGAGGTRGASGRRIASAPGGIVGTPRSGTPGQGRGSRQFTPGGSGLVSGAQPRERDRREGPPRPDYLTEDEETWTNGRRGSVPPVIE</sequence>
<evidence type="ECO:0000313" key="3">
    <source>
        <dbReference type="Proteomes" id="UP001500016"/>
    </source>
</evidence>
<feature type="compositionally biased region" description="Gly residues" evidence="1">
    <location>
        <begin position="490"/>
        <end position="504"/>
    </location>
</feature>
<protein>
    <submittedName>
        <fullName evidence="2">Uncharacterized protein</fullName>
    </submittedName>
</protein>
<feature type="compositionally biased region" description="Low complexity" evidence="1">
    <location>
        <begin position="558"/>
        <end position="568"/>
    </location>
</feature>
<name>A0ABP5ISY0_9ACTN</name>
<feature type="compositionally biased region" description="Basic and acidic residues" evidence="1">
    <location>
        <begin position="601"/>
        <end position="611"/>
    </location>
</feature>
<gene>
    <name evidence="2" type="ORF">GCM10009801_78760</name>
</gene>
<feature type="compositionally biased region" description="Gly residues" evidence="1">
    <location>
        <begin position="513"/>
        <end position="527"/>
    </location>
</feature>
<feature type="compositionally biased region" description="Gly residues" evidence="1">
    <location>
        <begin position="543"/>
        <end position="557"/>
    </location>
</feature>
<reference evidence="3" key="1">
    <citation type="journal article" date="2019" name="Int. J. Syst. Evol. Microbiol.">
        <title>The Global Catalogue of Microorganisms (GCM) 10K type strain sequencing project: providing services to taxonomists for standard genome sequencing and annotation.</title>
        <authorList>
            <consortium name="The Broad Institute Genomics Platform"/>
            <consortium name="The Broad Institute Genome Sequencing Center for Infectious Disease"/>
            <person name="Wu L."/>
            <person name="Ma J."/>
        </authorList>
    </citation>
    <scope>NUCLEOTIDE SEQUENCE [LARGE SCALE GENOMIC DNA]</scope>
    <source>
        <strain evidence="3">JCM 15478</strain>
    </source>
</reference>
<dbReference type="Proteomes" id="UP001500016">
    <property type="component" value="Unassembled WGS sequence"/>
</dbReference>
<feature type="compositionally biased region" description="Gly residues" evidence="1">
    <location>
        <begin position="464"/>
        <end position="473"/>
    </location>
</feature>
<feature type="compositionally biased region" description="Pro residues" evidence="1">
    <location>
        <begin position="396"/>
        <end position="427"/>
    </location>
</feature>
<feature type="compositionally biased region" description="Gly residues" evidence="1">
    <location>
        <begin position="315"/>
        <end position="324"/>
    </location>
</feature>
<feature type="region of interest" description="Disordered" evidence="1">
    <location>
        <begin position="270"/>
        <end position="636"/>
    </location>
</feature>
<proteinExistence type="predicted"/>
<feature type="region of interest" description="Disordered" evidence="1">
    <location>
        <begin position="1"/>
        <end position="63"/>
    </location>
</feature>
<comment type="caution">
    <text evidence="2">The sequence shown here is derived from an EMBL/GenBank/DDBJ whole genome shotgun (WGS) entry which is preliminary data.</text>
</comment>
<organism evidence="2 3">
    <name type="scientific">Streptomyces albiaxialis</name>
    <dbReference type="NCBI Taxonomy" id="329523"/>
    <lineage>
        <taxon>Bacteria</taxon>
        <taxon>Bacillati</taxon>
        <taxon>Actinomycetota</taxon>
        <taxon>Actinomycetes</taxon>
        <taxon>Kitasatosporales</taxon>
        <taxon>Streptomycetaceae</taxon>
        <taxon>Streptomyces</taxon>
    </lineage>
</organism>
<feature type="compositionally biased region" description="Low complexity" evidence="1">
    <location>
        <begin position="530"/>
        <end position="542"/>
    </location>
</feature>
<feature type="compositionally biased region" description="Low complexity" evidence="1">
    <location>
        <begin position="386"/>
        <end position="395"/>
    </location>
</feature>
<feature type="compositionally biased region" description="Low complexity" evidence="1">
    <location>
        <begin position="474"/>
        <end position="489"/>
    </location>
</feature>
<accession>A0ABP5ISY0</accession>
<dbReference type="EMBL" id="BAAAPE010000029">
    <property type="protein sequence ID" value="GAA2103678.1"/>
    <property type="molecule type" value="Genomic_DNA"/>
</dbReference>
<evidence type="ECO:0000313" key="2">
    <source>
        <dbReference type="EMBL" id="GAA2103678.1"/>
    </source>
</evidence>
<feature type="region of interest" description="Disordered" evidence="1">
    <location>
        <begin position="190"/>
        <end position="234"/>
    </location>
</feature>
<evidence type="ECO:0000256" key="1">
    <source>
        <dbReference type="SAM" id="MobiDB-lite"/>
    </source>
</evidence>
<keyword evidence="3" id="KW-1185">Reference proteome</keyword>
<feature type="compositionally biased region" description="Basic and acidic residues" evidence="1">
    <location>
        <begin position="1"/>
        <end position="10"/>
    </location>
</feature>